<organism evidence="1 2">
    <name type="scientific">Klebsiella spallanzanii</name>
    <dbReference type="NCBI Taxonomy" id="2587528"/>
    <lineage>
        <taxon>Bacteria</taxon>
        <taxon>Pseudomonadati</taxon>
        <taxon>Pseudomonadota</taxon>
        <taxon>Gammaproteobacteria</taxon>
        <taxon>Enterobacterales</taxon>
        <taxon>Enterobacteriaceae</taxon>
        <taxon>Klebsiella/Raoultella group</taxon>
        <taxon>Klebsiella</taxon>
    </lineage>
</organism>
<proteinExistence type="predicted"/>
<sequence length="130" mass="14356">MQKVMIMGILVIFTSGCAPLRPSDCHKTTALGSCDSGRFTDDDEYGKQARAIKASIESQLSDRYIWTGKKCRIHMSFSYNGQLNSITTSEGNKQYCAALVAAAKRATFTPFTNEKIYGAFAQSRFSMQGE</sequence>
<dbReference type="InterPro" id="IPR014161">
    <property type="entry name" value="Tol-Pal_TolA"/>
</dbReference>
<dbReference type="Proteomes" id="UP000318370">
    <property type="component" value="Unassembled WGS sequence"/>
</dbReference>
<accession>A0A564JTW2</accession>
<evidence type="ECO:0000313" key="2">
    <source>
        <dbReference type="Proteomes" id="UP000318370"/>
    </source>
</evidence>
<dbReference type="RefSeq" id="WP_142462708.1">
    <property type="nucleotide sequence ID" value="NZ_CABGHF010000011.1"/>
</dbReference>
<dbReference type="AlphaFoldDB" id="A0A564JTW2"/>
<dbReference type="SUPFAM" id="SSF74653">
    <property type="entry name" value="TolA/TonB C-terminal domain"/>
    <property type="match status" value="1"/>
</dbReference>
<name>A0A564JTW2_9ENTR</name>
<reference evidence="1 2" key="1">
    <citation type="submission" date="2019-07" db="EMBL/GenBank/DDBJ databases">
        <authorList>
            <person name="Brisse S."/>
            <person name="Rodrigues C."/>
            <person name="Thorpe H."/>
        </authorList>
    </citation>
    <scope>NUCLEOTIDE SEQUENCE [LARGE SCALE GENOMIC DNA]</scope>
    <source>
        <strain evidence="1">SB6408</strain>
    </source>
</reference>
<dbReference type="EMBL" id="CABGHF010000011">
    <property type="protein sequence ID" value="VUS61232.1"/>
    <property type="molecule type" value="Genomic_DNA"/>
</dbReference>
<gene>
    <name evidence="1" type="ORF">SB6408_04973</name>
</gene>
<evidence type="ECO:0000313" key="1">
    <source>
        <dbReference type="EMBL" id="VUS61232.1"/>
    </source>
</evidence>
<protein>
    <recommendedName>
        <fullName evidence="3">TolA family protein</fullName>
    </recommendedName>
</protein>
<dbReference type="GO" id="GO:0043213">
    <property type="term" value="P:bacteriocin transport"/>
    <property type="evidence" value="ECO:0007669"/>
    <property type="project" value="InterPro"/>
</dbReference>
<dbReference type="Pfam" id="PF06519">
    <property type="entry name" value="TolA"/>
    <property type="match status" value="1"/>
</dbReference>
<dbReference type="GO" id="GO:0016020">
    <property type="term" value="C:membrane"/>
    <property type="evidence" value="ECO:0007669"/>
    <property type="project" value="InterPro"/>
</dbReference>
<dbReference type="GO" id="GO:0019534">
    <property type="term" value="F:toxin transmembrane transporter activity"/>
    <property type="evidence" value="ECO:0007669"/>
    <property type="project" value="InterPro"/>
</dbReference>
<dbReference type="Gene3D" id="3.30.1150.10">
    <property type="match status" value="1"/>
</dbReference>
<evidence type="ECO:0008006" key="3">
    <source>
        <dbReference type="Google" id="ProtNLM"/>
    </source>
</evidence>
<dbReference type="PROSITE" id="PS51257">
    <property type="entry name" value="PROKAR_LIPOPROTEIN"/>
    <property type="match status" value="1"/>
</dbReference>